<protein>
    <recommendedName>
        <fullName evidence="6">Tc1-like transposase DDE domain-containing protein</fullName>
    </recommendedName>
</protein>
<accession>A0A6A4AKE4</accession>
<dbReference type="InterPro" id="IPR025898">
    <property type="entry name" value="Tc3_transposase_DNA-bd_dom"/>
</dbReference>
<dbReference type="InterPro" id="IPR036397">
    <property type="entry name" value="RNaseH_sf"/>
</dbReference>
<evidence type="ECO:0000259" key="2">
    <source>
        <dbReference type="Pfam" id="PF11427"/>
    </source>
</evidence>
<evidence type="ECO:0000259" key="3">
    <source>
        <dbReference type="Pfam" id="PF13358"/>
    </source>
</evidence>
<dbReference type="PANTHER" id="PTHR23022:SF129">
    <property type="entry name" value="TRANSPOSABLE ELEMENT TC3 TRANSPOSASE"/>
    <property type="match status" value="1"/>
</dbReference>
<comment type="caution">
    <text evidence="4">The sequence shown here is derived from an EMBL/GenBank/DDBJ whole genome shotgun (WGS) entry which is preliminary data.</text>
</comment>
<dbReference type="PANTHER" id="PTHR23022">
    <property type="entry name" value="TRANSPOSABLE ELEMENT-RELATED"/>
    <property type="match status" value="1"/>
</dbReference>
<dbReference type="EMBL" id="QXGD01000018">
    <property type="protein sequence ID" value="KAE9257643.1"/>
    <property type="molecule type" value="Genomic_DNA"/>
</dbReference>
<name>A0A6A4AKE4_9STRA</name>
<dbReference type="SUPFAM" id="SSF46689">
    <property type="entry name" value="Homeodomain-like"/>
    <property type="match status" value="1"/>
</dbReference>
<gene>
    <name evidence="4" type="ORF">PF002_g818</name>
</gene>
<dbReference type="Proteomes" id="UP000440367">
    <property type="component" value="Unassembled WGS sequence"/>
</dbReference>
<evidence type="ECO:0000313" key="5">
    <source>
        <dbReference type="Proteomes" id="UP000440367"/>
    </source>
</evidence>
<dbReference type="InterPro" id="IPR038717">
    <property type="entry name" value="Tc1-like_DDE_dom"/>
</dbReference>
<feature type="domain" description="Tc1-like transposase DDE" evidence="3">
    <location>
        <begin position="142"/>
        <end position="286"/>
    </location>
</feature>
<organism evidence="4 5">
    <name type="scientific">Phytophthora fragariae</name>
    <dbReference type="NCBI Taxonomy" id="53985"/>
    <lineage>
        <taxon>Eukaryota</taxon>
        <taxon>Sar</taxon>
        <taxon>Stramenopiles</taxon>
        <taxon>Oomycota</taxon>
        <taxon>Peronosporomycetes</taxon>
        <taxon>Peronosporales</taxon>
        <taxon>Peronosporaceae</taxon>
        <taxon>Phytophthora</taxon>
    </lineage>
</organism>
<dbReference type="Gene3D" id="3.30.420.10">
    <property type="entry name" value="Ribonuclease H-like superfamily/Ribonuclease H"/>
    <property type="match status" value="1"/>
</dbReference>
<evidence type="ECO:0000256" key="1">
    <source>
        <dbReference type="SAM" id="MobiDB-lite"/>
    </source>
</evidence>
<feature type="domain" description="Tc3 transposase DNA binding" evidence="2">
    <location>
        <begin position="3"/>
        <end position="44"/>
    </location>
</feature>
<evidence type="ECO:0008006" key="6">
    <source>
        <dbReference type="Google" id="ProtNLM"/>
    </source>
</evidence>
<dbReference type="InterPro" id="IPR052338">
    <property type="entry name" value="Transposase_5"/>
</dbReference>
<reference evidence="4 5" key="1">
    <citation type="submission" date="2018-08" db="EMBL/GenBank/DDBJ databases">
        <title>Genomic investigation of the strawberry pathogen Phytophthora fragariae indicates pathogenicity is determined by transcriptional variation in three key races.</title>
        <authorList>
            <person name="Adams T.M."/>
            <person name="Armitage A.D."/>
            <person name="Sobczyk M.K."/>
            <person name="Bates H.J."/>
            <person name="Dunwell J.M."/>
            <person name="Nellist C.F."/>
            <person name="Harrison R.J."/>
        </authorList>
    </citation>
    <scope>NUCLEOTIDE SEQUENCE [LARGE SCALE GENOMIC DNA]</scope>
    <source>
        <strain evidence="4 5">BC-1</strain>
    </source>
</reference>
<sequence>MGRGKALSNQEYWWIIGLHDGGVSLHEIARRTGRARTCVRKTIKAERGPLHDSANPSQRRGRRPALTEREVRLLVRKAAAGDRFAAELKTELRLKASVRTVQRLLQRVDHLVYTKMDRTLPLTAAHKAARMGCAEEHILNPDEKKFNLDGPDGFKYYWRDMRQPAQSFVRRQNGGGSVMVWGMYCAQGMSELAILRGRQNSGHHIYTVSEYMLPFAHSNHGVDFVFQQDNASIHASRETTSFLQEMEVNTMAWPARSPDCNPIENVWSVMAARVYAYGRQCRTVGDLEEAIMAACASIEQEYLCKLVESMPRRCLAVIKQKGGLAKY</sequence>
<dbReference type="Gene3D" id="1.10.10.60">
    <property type="entry name" value="Homeodomain-like"/>
    <property type="match status" value="1"/>
</dbReference>
<dbReference type="Pfam" id="PF11427">
    <property type="entry name" value="HTH_Tnp_Tc3_1"/>
    <property type="match status" value="1"/>
</dbReference>
<evidence type="ECO:0000313" key="4">
    <source>
        <dbReference type="EMBL" id="KAE9257643.1"/>
    </source>
</evidence>
<dbReference type="InterPro" id="IPR009057">
    <property type="entry name" value="Homeodomain-like_sf"/>
</dbReference>
<dbReference type="Pfam" id="PF13358">
    <property type="entry name" value="DDE_3"/>
    <property type="match status" value="1"/>
</dbReference>
<proteinExistence type="predicted"/>
<dbReference type="GO" id="GO:0003677">
    <property type="term" value="F:DNA binding"/>
    <property type="evidence" value="ECO:0007669"/>
    <property type="project" value="InterPro"/>
</dbReference>
<feature type="region of interest" description="Disordered" evidence="1">
    <location>
        <begin position="45"/>
        <end position="65"/>
    </location>
</feature>
<dbReference type="AlphaFoldDB" id="A0A6A4AKE4"/>